<sequence length="318" mass="34795">MDIRFLLSRLGEVAQLSTLRRAGLSDAEIRELVRARHLIRLRRGWYCSSAADRDQRRAVTVHGVVGCSSALARLGVWSGVDRALHIHVPRNAARLGTAVGPLEGSDIPVFHPLTPDRLRRGIRPSAPASAPRVHWAEERDRAAALDWIVSPSTALAEASRCLDPLHAQAAVDSMIGERVMTAASVRRVLASLPSTHGLVVDELSGRIESGAESIFVRRLQAAGYQVEPQFRLPGHGRYDGLIEGCVLFDIDGWAFHSEREQFAADRDRTLVAQAFGMPLIRATATQVLDDWPTVRAAVDRVVGDARMLRGVRRLPAAG</sequence>
<evidence type="ECO:0008006" key="3">
    <source>
        <dbReference type="Google" id="ProtNLM"/>
    </source>
</evidence>
<dbReference type="RefSeq" id="WP_129192315.1">
    <property type="nucleotide sequence ID" value="NZ_CP035491.1"/>
</dbReference>
<dbReference type="EMBL" id="CP035491">
    <property type="protein sequence ID" value="QAY74772.1"/>
    <property type="molecule type" value="Genomic_DNA"/>
</dbReference>
<accession>A0A4P6FF53</accession>
<evidence type="ECO:0000313" key="1">
    <source>
        <dbReference type="EMBL" id="QAY74772.1"/>
    </source>
</evidence>
<organism evidence="1 2">
    <name type="scientific">Agromyces protaetiae</name>
    <dbReference type="NCBI Taxonomy" id="2509455"/>
    <lineage>
        <taxon>Bacteria</taxon>
        <taxon>Bacillati</taxon>
        <taxon>Actinomycetota</taxon>
        <taxon>Actinomycetes</taxon>
        <taxon>Micrococcales</taxon>
        <taxon>Microbacteriaceae</taxon>
        <taxon>Agromyces</taxon>
    </lineage>
</organism>
<dbReference type="KEGG" id="agf:ET445_16955"/>
<dbReference type="AlphaFoldDB" id="A0A4P6FF53"/>
<protein>
    <recommendedName>
        <fullName evidence="3">DUF559 domain-containing protein</fullName>
    </recommendedName>
</protein>
<gene>
    <name evidence="1" type="ORF">ET445_16955</name>
</gene>
<dbReference type="Proteomes" id="UP000291259">
    <property type="component" value="Chromosome"/>
</dbReference>
<keyword evidence="2" id="KW-1185">Reference proteome</keyword>
<evidence type="ECO:0000313" key="2">
    <source>
        <dbReference type="Proteomes" id="UP000291259"/>
    </source>
</evidence>
<name>A0A4P6FF53_9MICO</name>
<reference evidence="1 2" key="1">
    <citation type="submission" date="2019-01" db="EMBL/GenBank/DDBJ databases">
        <title>Genome sequencing of strain FW100M-8.</title>
        <authorList>
            <person name="Heo J."/>
            <person name="Kim S.-J."/>
            <person name="Kim J.-S."/>
            <person name="Hong S.-B."/>
            <person name="Kwon S.-W."/>
        </authorList>
    </citation>
    <scope>NUCLEOTIDE SEQUENCE [LARGE SCALE GENOMIC DNA]</scope>
    <source>
        <strain evidence="1 2">FW100M-8</strain>
    </source>
</reference>
<dbReference type="OrthoDB" id="2594539at2"/>
<proteinExistence type="predicted"/>